<dbReference type="GO" id="GO:0009401">
    <property type="term" value="P:phosphoenolpyruvate-dependent sugar phosphotransferase system"/>
    <property type="evidence" value="ECO:0007669"/>
    <property type="project" value="UniProtKB-KW"/>
</dbReference>
<keyword evidence="4" id="KW-0762">Sugar transport</keyword>
<evidence type="ECO:0000259" key="10">
    <source>
        <dbReference type="PROSITE" id="PS51104"/>
    </source>
</evidence>
<dbReference type="AlphaFoldDB" id="A0A7W8CVP2"/>
<feature type="transmembrane region" description="Helical" evidence="9">
    <location>
        <begin position="221"/>
        <end position="242"/>
    </location>
</feature>
<keyword evidence="6 9" id="KW-0812">Transmembrane</keyword>
<dbReference type="GO" id="GO:0005886">
    <property type="term" value="C:plasma membrane"/>
    <property type="evidence" value="ECO:0007669"/>
    <property type="project" value="UniProtKB-SubCell"/>
</dbReference>
<dbReference type="Pfam" id="PF03611">
    <property type="entry name" value="EIIC-GAT"/>
    <property type="match status" value="1"/>
</dbReference>
<feature type="transmembrane region" description="Helical" evidence="9">
    <location>
        <begin position="356"/>
        <end position="374"/>
    </location>
</feature>
<feature type="transmembrane region" description="Helical" evidence="9">
    <location>
        <begin position="39"/>
        <end position="57"/>
    </location>
</feature>
<evidence type="ECO:0000256" key="8">
    <source>
        <dbReference type="ARBA" id="ARBA00023136"/>
    </source>
</evidence>
<dbReference type="InterPro" id="IPR013014">
    <property type="entry name" value="PTS_EIIC_2"/>
</dbReference>
<protein>
    <submittedName>
        <fullName evidence="11">PTS system galactitol-specific IIC component</fullName>
    </submittedName>
</protein>
<organism evidence="11 12">
    <name type="scientific">Catenisphaera adipataccumulans</name>
    <dbReference type="NCBI Taxonomy" id="700500"/>
    <lineage>
        <taxon>Bacteria</taxon>
        <taxon>Bacillati</taxon>
        <taxon>Bacillota</taxon>
        <taxon>Erysipelotrichia</taxon>
        <taxon>Erysipelotrichales</taxon>
        <taxon>Erysipelotrichaceae</taxon>
        <taxon>Catenisphaera</taxon>
    </lineage>
</organism>
<feature type="transmembrane region" description="Helical" evidence="9">
    <location>
        <begin position="181"/>
        <end position="201"/>
    </location>
</feature>
<dbReference type="PROSITE" id="PS51104">
    <property type="entry name" value="PTS_EIIC_TYPE_2"/>
    <property type="match status" value="1"/>
</dbReference>
<comment type="caution">
    <text evidence="11">The sequence shown here is derived from an EMBL/GenBank/DDBJ whole genome shotgun (WGS) entry which is preliminary data.</text>
</comment>
<feature type="domain" description="PTS EIIC type-2" evidence="10">
    <location>
        <begin position="9"/>
        <end position="437"/>
    </location>
</feature>
<dbReference type="PANTHER" id="PTHR37324">
    <property type="entry name" value="PTS SYSTEM GALACTITOL-SPECIFIC EIIC COMPONENT"/>
    <property type="match status" value="1"/>
</dbReference>
<gene>
    <name evidence="11" type="ORF">HNQ47_000462</name>
</gene>
<dbReference type="RefSeq" id="WP_183327144.1">
    <property type="nucleotide sequence ID" value="NZ_JACHHK010000002.1"/>
</dbReference>
<feature type="transmembrane region" description="Helical" evidence="9">
    <location>
        <begin position="98"/>
        <end position="116"/>
    </location>
</feature>
<feature type="transmembrane region" description="Helical" evidence="9">
    <location>
        <begin position="137"/>
        <end position="161"/>
    </location>
</feature>
<feature type="transmembrane region" description="Helical" evidence="9">
    <location>
        <begin position="6"/>
        <end position="32"/>
    </location>
</feature>
<evidence type="ECO:0000256" key="4">
    <source>
        <dbReference type="ARBA" id="ARBA00022597"/>
    </source>
</evidence>
<dbReference type="PIRSF" id="PIRSF006304">
    <property type="entry name" value="GatC"/>
    <property type="match status" value="1"/>
</dbReference>
<dbReference type="EMBL" id="JACHHK010000002">
    <property type="protein sequence ID" value="MBB5182443.1"/>
    <property type="molecule type" value="Genomic_DNA"/>
</dbReference>
<evidence type="ECO:0000313" key="12">
    <source>
        <dbReference type="Proteomes" id="UP000539953"/>
    </source>
</evidence>
<evidence type="ECO:0000256" key="1">
    <source>
        <dbReference type="ARBA" id="ARBA00004651"/>
    </source>
</evidence>
<proteinExistence type="predicted"/>
<name>A0A7W8CVP2_9FIRM</name>
<keyword evidence="2" id="KW-0813">Transport</keyword>
<dbReference type="InterPro" id="IPR004703">
    <property type="entry name" value="PTS_sugar-sp_permease"/>
</dbReference>
<keyword evidence="3" id="KW-1003">Cell membrane</keyword>
<sequence length="455" mass="48348">MLDACAFVINYIVDMGASVMIPIVIAILSIIVGVKPGKAIRSGLMIGVGFVGLGLIVDMMNEQLGPAAQAMSENFGLSLSVVDIGWPGASPMTWASEIATVAIPIAVGVNILMLVLKMTRTVNVDIWNVWHMTFTGAICYAVTGNFGLGILGVIVHAVIAYKLGDIWAPLMQDYFELDGLTIPHGTSAYMAPFACVVDWIIEKIPGLRNVNFSIDSLQERVGVLAEPVVIGFILGAAIGFMAGYDAQGALPLGVNMSAVMVLMPKIVKCIMDGLLPLSDRAKEIMNTRFSGQEFYIGLDPAILLGDPEVVTAGLIFIPLTLLIAVLVPGNRILPFGDLATIGFFIAIAVAVHKGNLFRTLISGSVIMYVTIWIANQTIPWLTALAHQTGTSSASAIAALDQGGSPITYIYVQLCTMQNVSGLLIIGIIYVICMIFAVKTSKKRAAELAAAEAEEE</sequence>
<dbReference type="PANTHER" id="PTHR37324:SF2">
    <property type="entry name" value="PTS SYSTEM GALACTITOL-SPECIFIC EIIC COMPONENT"/>
    <property type="match status" value="1"/>
</dbReference>
<evidence type="ECO:0000256" key="9">
    <source>
        <dbReference type="SAM" id="Phobius"/>
    </source>
</evidence>
<evidence type="ECO:0000256" key="2">
    <source>
        <dbReference type="ARBA" id="ARBA00022448"/>
    </source>
</evidence>
<reference evidence="11 12" key="1">
    <citation type="submission" date="2020-08" db="EMBL/GenBank/DDBJ databases">
        <title>Genomic Encyclopedia of Type Strains, Phase IV (KMG-IV): sequencing the most valuable type-strain genomes for metagenomic binning, comparative biology and taxonomic classification.</title>
        <authorList>
            <person name="Goeker M."/>
        </authorList>
    </citation>
    <scope>NUCLEOTIDE SEQUENCE [LARGE SCALE GENOMIC DNA]</scope>
    <source>
        <strain evidence="11 12">DSM 25799</strain>
    </source>
</reference>
<keyword evidence="7 9" id="KW-1133">Transmembrane helix</keyword>
<accession>A0A7W8CVP2</accession>
<feature type="transmembrane region" description="Helical" evidence="9">
    <location>
        <begin position="332"/>
        <end position="351"/>
    </location>
</feature>
<evidence type="ECO:0000256" key="6">
    <source>
        <dbReference type="ARBA" id="ARBA00022692"/>
    </source>
</evidence>
<keyword evidence="12" id="KW-1185">Reference proteome</keyword>
<dbReference type="Proteomes" id="UP000539953">
    <property type="component" value="Unassembled WGS sequence"/>
</dbReference>
<comment type="subcellular location">
    <subcellularLocation>
        <location evidence="1">Cell membrane</location>
        <topology evidence="1">Multi-pass membrane protein</topology>
    </subcellularLocation>
</comment>
<feature type="transmembrane region" description="Helical" evidence="9">
    <location>
        <begin position="419"/>
        <end position="437"/>
    </location>
</feature>
<evidence type="ECO:0000313" key="11">
    <source>
        <dbReference type="EMBL" id="MBB5182443.1"/>
    </source>
</evidence>
<evidence type="ECO:0000256" key="3">
    <source>
        <dbReference type="ARBA" id="ARBA00022475"/>
    </source>
</evidence>
<evidence type="ECO:0000256" key="7">
    <source>
        <dbReference type="ARBA" id="ARBA00022989"/>
    </source>
</evidence>
<keyword evidence="8 9" id="KW-0472">Membrane</keyword>
<feature type="transmembrane region" description="Helical" evidence="9">
    <location>
        <begin position="309"/>
        <end position="326"/>
    </location>
</feature>
<dbReference type="GO" id="GO:0015577">
    <property type="term" value="F:galactitol transmembrane transporter activity"/>
    <property type="evidence" value="ECO:0007669"/>
    <property type="project" value="InterPro"/>
</dbReference>
<dbReference type="InterPro" id="IPR013853">
    <property type="entry name" value="EIIC-GAT"/>
</dbReference>
<keyword evidence="5" id="KW-0598">Phosphotransferase system</keyword>
<evidence type="ECO:0000256" key="5">
    <source>
        <dbReference type="ARBA" id="ARBA00022683"/>
    </source>
</evidence>